<sequence>MESKKKITISLRNHEQKDQKTELFKAEAEQAAAKHSKEKKEPILLEDSSEQSVYKLPMKKKNNLQSPVKRIAFTALTALIISFGLGFLLLRMFVTLTDETTTGEEVVPATSNTPAEAQGEMVQSVNPAAIDSYFIQAGVFTTEEKALEWKTKLTSQSVSSVVWERDGQFYLFAGSAPTKSEADTLALQLQGYGVDTYVKNWVVLKEEGSLSEEEADVMDKLVTQLQQHTLNEMSANERESLINELKSSSSGESLMNSLQNWENTDTFNLNWLRVAYGLEEMMK</sequence>
<dbReference type="Gene3D" id="3.30.70.1070">
    <property type="entry name" value="Sporulation related repeat"/>
    <property type="match status" value="1"/>
</dbReference>
<dbReference type="InterPro" id="IPR007730">
    <property type="entry name" value="SPOR-like_dom"/>
</dbReference>
<organism evidence="4 5">
    <name type="scientific">Halobacillus mangrovi</name>
    <dbReference type="NCBI Taxonomy" id="402384"/>
    <lineage>
        <taxon>Bacteria</taxon>
        <taxon>Bacillati</taxon>
        <taxon>Bacillota</taxon>
        <taxon>Bacilli</taxon>
        <taxon>Bacillales</taxon>
        <taxon>Bacillaceae</taxon>
        <taxon>Halobacillus</taxon>
    </lineage>
</organism>
<evidence type="ECO:0000259" key="3">
    <source>
        <dbReference type="PROSITE" id="PS51724"/>
    </source>
</evidence>
<dbReference type="PROSITE" id="PS51724">
    <property type="entry name" value="SPOR"/>
    <property type="match status" value="1"/>
</dbReference>
<protein>
    <recommendedName>
        <fullName evidence="3">SPOR domain-containing protein</fullName>
    </recommendedName>
</protein>
<feature type="transmembrane region" description="Helical" evidence="2">
    <location>
        <begin position="71"/>
        <end position="94"/>
    </location>
</feature>
<proteinExistence type="predicted"/>
<feature type="compositionally biased region" description="Basic and acidic residues" evidence="1">
    <location>
        <begin position="12"/>
        <end position="28"/>
    </location>
</feature>
<dbReference type="SUPFAM" id="SSF110997">
    <property type="entry name" value="Sporulation related repeat"/>
    <property type="match status" value="1"/>
</dbReference>
<feature type="domain" description="SPOR" evidence="3">
    <location>
        <begin position="127"/>
        <end position="205"/>
    </location>
</feature>
<accession>A0A1W5ZUD7</accession>
<dbReference type="RefSeq" id="WP_085029397.1">
    <property type="nucleotide sequence ID" value="NZ_CP020772.1"/>
</dbReference>
<keyword evidence="2" id="KW-0812">Transmembrane</keyword>
<dbReference type="GO" id="GO:0042834">
    <property type="term" value="F:peptidoglycan binding"/>
    <property type="evidence" value="ECO:0007669"/>
    <property type="project" value="InterPro"/>
</dbReference>
<keyword evidence="2" id="KW-1133">Transmembrane helix</keyword>
<feature type="region of interest" description="Disordered" evidence="1">
    <location>
        <begin position="1"/>
        <end position="42"/>
    </location>
</feature>
<evidence type="ECO:0000256" key="1">
    <source>
        <dbReference type="SAM" id="MobiDB-lite"/>
    </source>
</evidence>
<name>A0A1W5ZUD7_9BACI</name>
<dbReference type="EMBL" id="CP020772">
    <property type="protein sequence ID" value="ARI76922.1"/>
    <property type="molecule type" value="Genomic_DNA"/>
</dbReference>
<dbReference type="STRING" id="402384.HM131_08745"/>
<dbReference type="Proteomes" id="UP000192527">
    <property type="component" value="Chromosome"/>
</dbReference>
<keyword evidence="5" id="KW-1185">Reference proteome</keyword>
<evidence type="ECO:0000313" key="4">
    <source>
        <dbReference type="EMBL" id="ARI76922.1"/>
    </source>
</evidence>
<evidence type="ECO:0000256" key="2">
    <source>
        <dbReference type="SAM" id="Phobius"/>
    </source>
</evidence>
<gene>
    <name evidence="4" type="ORF">HM131_08745</name>
</gene>
<dbReference type="InterPro" id="IPR036680">
    <property type="entry name" value="SPOR-like_sf"/>
</dbReference>
<dbReference type="OrthoDB" id="2969309at2"/>
<dbReference type="Pfam" id="PF05036">
    <property type="entry name" value="SPOR"/>
    <property type="match status" value="1"/>
</dbReference>
<dbReference type="AlphaFoldDB" id="A0A1W5ZUD7"/>
<dbReference type="KEGG" id="hmn:HM131_08745"/>
<keyword evidence="2" id="KW-0472">Membrane</keyword>
<reference evidence="4 5" key="1">
    <citation type="submission" date="2017-04" db="EMBL/GenBank/DDBJ databases">
        <title>The whole genome sequencing and assembly of Halobacillus mangrovi strain.</title>
        <authorList>
            <person name="Lee S.-J."/>
            <person name="Park M.-K."/>
            <person name="Kim J.-Y."/>
            <person name="Lee Y.-J."/>
            <person name="Yi H."/>
            <person name="Bahn Y.-S."/>
            <person name="Kim J.F."/>
            <person name="Lee D.-W."/>
        </authorList>
    </citation>
    <scope>NUCLEOTIDE SEQUENCE [LARGE SCALE GENOMIC DNA]</scope>
    <source>
        <strain evidence="4 5">KTB 131</strain>
    </source>
</reference>
<evidence type="ECO:0000313" key="5">
    <source>
        <dbReference type="Proteomes" id="UP000192527"/>
    </source>
</evidence>